<name>A0ABN8FV75_9BACL</name>
<dbReference type="Proteomes" id="UP000838821">
    <property type="component" value="Unassembled WGS sequence"/>
</dbReference>
<organism evidence="2 3">
    <name type="scientific">Paenibacillus allorhizoplanae</name>
    <dbReference type="NCBI Taxonomy" id="2905648"/>
    <lineage>
        <taxon>Bacteria</taxon>
        <taxon>Bacillati</taxon>
        <taxon>Bacillota</taxon>
        <taxon>Bacilli</taxon>
        <taxon>Bacillales</taxon>
        <taxon>Paenibacillaceae</taxon>
        <taxon>Paenibacillus</taxon>
    </lineage>
</organism>
<gene>
    <name evidence="2" type="ORF">PAECIP111891_00473</name>
</gene>
<dbReference type="InterPro" id="IPR006059">
    <property type="entry name" value="SBP"/>
</dbReference>
<dbReference type="Gene3D" id="3.40.190.10">
    <property type="entry name" value="Periplasmic binding protein-like II"/>
    <property type="match status" value="2"/>
</dbReference>
<reference evidence="2" key="1">
    <citation type="submission" date="2022-01" db="EMBL/GenBank/DDBJ databases">
        <authorList>
            <person name="Criscuolo A."/>
        </authorList>
    </citation>
    <scope>NUCLEOTIDE SEQUENCE</scope>
    <source>
        <strain evidence="2">CIP111891</strain>
    </source>
</reference>
<comment type="caution">
    <text evidence="2">The sequence shown here is derived from an EMBL/GenBank/DDBJ whole genome shotgun (WGS) entry which is preliminary data.</text>
</comment>
<evidence type="ECO:0000313" key="3">
    <source>
        <dbReference type="Proteomes" id="UP000838821"/>
    </source>
</evidence>
<feature type="chain" id="PRO_5046533252" description="Extracellular solute-binding protein" evidence="1">
    <location>
        <begin position="24"/>
        <end position="442"/>
    </location>
</feature>
<proteinExistence type="predicted"/>
<dbReference type="RefSeq" id="WP_236284309.1">
    <property type="nucleotide sequence ID" value="NZ_CAKMMW010000001.1"/>
</dbReference>
<dbReference type="EMBL" id="CAKMMW010000001">
    <property type="protein sequence ID" value="CAH1193002.1"/>
    <property type="molecule type" value="Genomic_DNA"/>
</dbReference>
<sequence>MKLFTRKVLTVALASTFAISLTACGGTTNTDGKDSAKTQSEPAKETVKKEPVTVSYLAVTSQLNYGGIKDLIAAWEKKTGNKVDIQAIQDDQYDNLVKAKLAGGGDLDIFFGAYQKYDVANQLLQISGEGFESRLNDVALQSMKYTDGKIYAFPAPMGLATWGAFYNKQVFKDLGLSVPKTMDDFNKDLAAIKAKGITPLYFSAKDGWTMLQHRNAVNGIVGGTDSSIWDKLNKNQIQWKDVPAFVDQYKQVEDWVKQGYINKDLTATYDQQQQALVDGKAAIVIQGSFIDSELMKKKADAQIGFFPLPNKDGSEKLALGGATQVFIAKNSKHAEAAKDLLRYLSDKEQVKSYLEKSPGISPFKDVDVSDKLSPAFKEIQAVVSAGNIARHGDDAYVVPLPYDELVAAYTELLAGRITADQFVQKHGDMYVKNAKIAKIPGF</sequence>
<keyword evidence="1" id="KW-0732">Signal</keyword>
<dbReference type="InterPro" id="IPR050490">
    <property type="entry name" value="Bact_solute-bd_prot1"/>
</dbReference>
<evidence type="ECO:0008006" key="4">
    <source>
        <dbReference type="Google" id="ProtNLM"/>
    </source>
</evidence>
<feature type="signal peptide" evidence="1">
    <location>
        <begin position="1"/>
        <end position="23"/>
    </location>
</feature>
<dbReference type="Pfam" id="PF01547">
    <property type="entry name" value="SBP_bac_1"/>
    <property type="match status" value="1"/>
</dbReference>
<protein>
    <recommendedName>
        <fullName evidence="4">Extracellular solute-binding protein</fullName>
    </recommendedName>
</protein>
<dbReference type="PANTHER" id="PTHR43649">
    <property type="entry name" value="ARABINOSE-BINDING PROTEIN-RELATED"/>
    <property type="match status" value="1"/>
</dbReference>
<keyword evidence="3" id="KW-1185">Reference proteome</keyword>
<dbReference type="SUPFAM" id="SSF53850">
    <property type="entry name" value="Periplasmic binding protein-like II"/>
    <property type="match status" value="1"/>
</dbReference>
<accession>A0ABN8FV75</accession>
<dbReference type="PROSITE" id="PS51257">
    <property type="entry name" value="PROKAR_LIPOPROTEIN"/>
    <property type="match status" value="1"/>
</dbReference>
<evidence type="ECO:0000313" key="2">
    <source>
        <dbReference type="EMBL" id="CAH1193002.1"/>
    </source>
</evidence>
<evidence type="ECO:0000256" key="1">
    <source>
        <dbReference type="SAM" id="SignalP"/>
    </source>
</evidence>